<reference evidence="10" key="1">
    <citation type="submission" date="2021-02" db="EMBL/GenBank/DDBJ databases">
        <authorList>
            <person name="Nowell W R."/>
        </authorList>
    </citation>
    <scope>NUCLEOTIDE SEQUENCE</scope>
</reference>
<evidence type="ECO:0000256" key="3">
    <source>
        <dbReference type="ARBA" id="ARBA00022989"/>
    </source>
</evidence>
<dbReference type="PANTHER" id="PTHR24243:SF233">
    <property type="entry name" value="THYROTROPIN-RELEASING HORMONE RECEPTOR"/>
    <property type="match status" value="1"/>
</dbReference>
<dbReference type="EMBL" id="CAJOBH010003289">
    <property type="protein sequence ID" value="CAF3946138.1"/>
    <property type="molecule type" value="Genomic_DNA"/>
</dbReference>
<dbReference type="InterPro" id="IPR017452">
    <property type="entry name" value="GPCR_Rhodpsn_7TM"/>
</dbReference>
<feature type="transmembrane region" description="Helical" evidence="8">
    <location>
        <begin position="126"/>
        <end position="147"/>
    </location>
</feature>
<dbReference type="Proteomes" id="UP000663855">
    <property type="component" value="Unassembled WGS sequence"/>
</dbReference>
<sequence>MSQFLATVRHVNIYVQPVYLSLAIIFNLLNIRILSSRTLRSSPCTHYFIANAIFNIIYASLVCPINVARGFSIDWTLNPIGCKMQTYFVFLLPILAKAMLVLASFDRYCSSSQLHRLSSQSTVRTARIIIIITTISGTIYEIPMFLMYRFKESTRTCLPDTNAFNNIYVFSQVTLYYIAAPLSMIVFGILTISNTKKQMARIGPEVNSGRGRPTESQLTRMLLLQVTVHLVLTVPYGVTYSMNVFDPSTVTNYIQAIRYAMLIWQECDFFSSFFLYILAGSAYRKEFMRILPFTRPQNHTTPEFINPQIKTIQQNSAKTNTLSLAARRN</sequence>
<accession>A0A814I6I3</accession>
<protein>
    <recommendedName>
        <fullName evidence="9">G-protein coupled receptors family 1 profile domain-containing protein</fullName>
    </recommendedName>
</protein>
<dbReference type="AlphaFoldDB" id="A0A814I6I3"/>
<evidence type="ECO:0000256" key="2">
    <source>
        <dbReference type="ARBA" id="ARBA00022692"/>
    </source>
</evidence>
<feature type="transmembrane region" description="Helical" evidence="8">
    <location>
        <begin position="47"/>
        <end position="67"/>
    </location>
</feature>
<dbReference type="PANTHER" id="PTHR24243">
    <property type="entry name" value="G-PROTEIN COUPLED RECEPTOR"/>
    <property type="match status" value="1"/>
</dbReference>
<feature type="transmembrane region" description="Helical" evidence="8">
    <location>
        <begin position="167"/>
        <end position="192"/>
    </location>
</feature>
<evidence type="ECO:0000256" key="7">
    <source>
        <dbReference type="ARBA" id="ARBA00023224"/>
    </source>
</evidence>
<feature type="transmembrane region" description="Helical" evidence="8">
    <location>
        <begin position="222"/>
        <end position="242"/>
    </location>
</feature>
<keyword evidence="3 8" id="KW-1133">Transmembrane helix</keyword>
<keyword evidence="5 8" id="KW-0472">Membrane</keyword>
<evidence type="ECO:0000313" key="11">
    <source>
        <dbReference type="EMBL" id="CAF3946138.1"/>
    </source>
</evidence>
<name>A0A814I6I3_9BILA</name>
<dbReference type="Gene3D" id="1.20.1070.10">
    <property type="entry name" value="Rhodopsin 7-helix transmembrane proteins"/>
    <property type="match status" value="1"/>
</dbReference>
<comment type="subcellular location">
    <subcellularLocation>
        <location evidence="1">Membrane</location>
        <topology evidence="1">Multi-pass membrane protein</topology>
    </subcellularLocation>
</comment>
<dbReference type="EMBL" id="CAJNOV010000318">
    <property type="protein sequence ID" value="CAF1019397.1"/>
    <property type="molecule type" value="Genomic_DNA"/>
</dbReference>
<dbReference type="GO" id="GO:0004930">
    <property type="term" value="F:G protein-coupled receptor activity"/>
    <property type="evidence" value="ECO:0007669"/>
    <property type="project" value="UniProtKB-KW"/>
</dbReference>
<evidence type="ECO:0000256" key="4">
    <source>
        <dbReference type="ARBA" id="ARBA00023040"/>
    </source>
</evidence>
<comment type="caution">
    <text evidence="10">The sequence shown here is derived from an EMBL/GenBank/DDBJ whole genome shotgun (WGS) entry which is preliminary data.</text>
</comment>
<feature type="domain" description="G-protein coupled receptors family 1 profile" evidence="9">
    <location>
        <begin position="26"/>
        <end position="276"/>
    </location>
</feature>
<dbReference type="Proteomes" id="UP000681967">
    <property type="component" value="Unassembled WGS sequence"/>
</dbReference>
<feature type="transmembrane region" description="Helical" evidence="8">
    <location>
        <begin position="87"/>
        <end position="105"/>
    </location>
</feature>
<evidence type="ECO:0000256" key="6">
    <source>
        <dbReference type="ARBA" id="ARBA00023170"/>
    </source>
</evidence>
<dbReference type="Pfam" id="PF00001">
    <property type="entry name" value="7tm_1"/>
    <property type="match status" value="1"/>
</dbReference>
<feature type="transmembrane region" description="Helical" evidence="8">
    <location>
        <begin position="262"/>
        <end position="283"/>
    </location>
</feature>
<evidence type="ECO:0000256" key="8">
    <source>
        <dbReference type="SAM" id="Phobius"/>
    </source>
</evidence>
<dbReference type="InterPro" id="IPR000276">
    <property type="entry name" value="GPCR_Rhodpsn"/>
</dbReference>
<dbReference type="PROSITE" id="PS50262">
    <property type="entry name" value="G_PROTEIN_RECEP_F1_2"/>
    <property type="match status" value="1"/>
</dbReference>
<organism evidence="10 12">
    <name type="scientific">Rotaria magnacalcarata</name>
    <dbReference type="NCBI Taxonomy" id="392030"/>
    <lineage>
        <taxon>Eukaryota</taxon>
        <taxon>Metazoa</taxon>
        <taxon>Spiralia</taxon>
        <taxon>Gnathifera</taxon>
        <taxon>Rotifera</taxon>
        <taxon>Eurotatoria</taxon>
        <taxon>Bdelloidea</taxon>
        <taxon>Philodinida</taxon>
        <taxon>Philodinidae</taxon>
        <taxon>Rotaria</taxon>
    </lineage>
</organism>
<gene>
    <name evidence="11" type="ORF">BYL167_LOCUS10770</name>
    <name evidence="10" type="ORF">CJN711_LOCUS3240</name>
</gene>
<dbReference type="GO" id="GO:0005886">
    <property type="term" value="C:plasma membrane"/>
    <property type="evidence" value="ECO:0007669"/>
    <property type="project" value="TreeGrafter"/>
</dbReference>
<evidence type="ECO:0000313" key="10">
    <source>
        <dbReference type="EMBL" id="CAF1019397.1"/>
    </source>
</evidence>
<keyword evidence="7" id="KW-0807">Transducer</keyword>
<keyword evidence="4" id="KW-0297">G-protein coupled receptor</keyword>
<dbReference type="SUPFAM" id="SSF81321">
    <property type="entry name" value="Family A G protein-coupled receptor-like"/>
    <property type="match status" value="1"/>
</dbReference>
<evidence type="ECO:0000313" key="12">
    <source>
        <dbReference type="Proteomes" id="UP000663855"/>
    </source>
</evidence>
<keyword evidence="2 8" id="KW-0812">Transmembrane</keyword>
<feature type="transmembrane region" description="Helical" evidence="8">
    <location>
        <begin position="13"/>
        <end position="35"/>
    </location>
</feature>
<evidence type="ECO:0000256" key="5">
    <source>
        <dbReference type="ARBA" id="ARBA00023136"/>
    </source>
</evidence>
<proteinExistence type="predicted"/>
<evidence type="ECO:0000256" key="1">
    <source>
        <dbReference type="ARBA" id="ARBA00004141"/>
    </source>
</evidence>
<keyword evidence="6" id="KW-0675">Receptor</keyword>
<evidence type="ECO:0000259" key="9">
    <source>
        <dbReference type="PROSITE" id="PS50262"/>
    </source>
</evidence>